<dbReference type="PANTHER" id="PTHR43711">
    <property type="entry name" value="TWO-COMPONENT HISTIDINE KINASE"/>
    <property type="match status" value="1"/>
</dbReference>
<evidence type="ECO:0000256" key="8">
    <source>
        <dbReference type="ARBA" id="ARBA00022777"/>
    </source>
</evidence>
<comment type="subcellular location">
    <subcellularLocation>
        <location evidence="2">Membrane</location>
    </subcellularLocation>
</comment>
<dbReference type="EMBL" id="FO818640">
    <property type="protein sequence ID" value="CDM98206.1"/>
    <property type="molecule type" value="Genomic_DNA"/>
</dbReference>
<keyword evidence="9" id="KW-0067">ATP-binding</keyword>
<proteinExistence type="inferred from homology"/>
<dbReference type="EC" id="2.7.13.3" evidence="4"/>
<keyword evidence="6 15" id="KW-0808">Transferase</keyword>
<protein>
    <recommendedName>
        <fullName evidence="13">Circadian input-output histidine kinase CikA</fullName>
        <ecNumber evidence="4">2.7.13.3</ecNumber>
    </recommendedName>
</protein>
<dbReference type="FunFam" id="3.30.565.10:FF:000010">
    <property type="entry name" value="Sensor histidine kinase RcsC"/>
    <property type="match status" value="1"/>
</dbReference>
<keyword evidence="10" id="KW-0902">Two-component regulatory system</keyword>
<keyword evidence="12" id="KW-0131">Cell cycle</keyword>
<keyword evidence="5" id="KW-0597">Phosphoprotein</keyword>
<comment type="similarity">
    <text evidence="3">In the N-terminal section; belongs to the phytochrome family.</text>
</comment>
<dbReference type="GO" id="GO:0016020">
    <property type="term" value="C:membrane"/>
    <property type="evidence" value="ECO:0007669"/>
    <property type="project" value="UniProtKB-SubCell"/>
</dbReference>
<dbReference type="InterPro" id="IPR036097">
    <property type="entry name" value="HisK_dim/P_sf"/>
</dbReference>
<evidence type="ECO:0000259" key="14">
    <source>
        <dbReference type="PROSITE" id="PS50109"/>
    </source>
</evidence>
<dbReference type="SMART" id="SM00387">
    <property type="entry name" value="HATPase_c"/>
    <property type="match status" value="1"/>
</dbReference>
<dbReference type="Pfam" id="PF02518">
    <property type="entry name" value="HATPase_c"/>
    <property type="match status" value="1"/>
</dbReference>
<evidence type="ECO:0000256" key="7">
    <source>
        <dbReference type="ARBA" id="ARBA00022741"/>
    </source>
</evidence>
<evidence type="ECO:0000256" key="2">
    <source>
        <dbReference type="ARBA" id="ARBA00004370"/>
    </source>
</evidence>
<evidence type="ECO:0000313" key="15">
    <source>
        <dbReference type="EMBL" id="CDM98206.1"/>
    </source>
</evidence>
<evidence type="ECO:0000256" key="1">
    <source>
        <dbReference type="ARBA" id="ARBA00000085"/>
    </source>
</evidence>
<dbReference type="GO" id="GO:0005524">
    <property type="term" value="F:ATP binding"/>
    <property type="evidence" value="ECO:0007669"/>
    <property type="project" value="UniProtKB-KW"/>
</dbReference>
<keyword evidence="7" id="KW-0547">Nucleotide-binding</keyword>
<dbReference type="InterPro" id="IPR004358">
    <property type="entry name" value="Sig_transdc_His_kin-like_C"/>
</dbReference>
<dbReference type="CDD" id="cd16922">
    <property type="entry name" value="HATPase_EvgS-ArcB-TorS-like"/>
    <property type="match status" value="1"/>
</dbReference>
<dbReference type="SMART" id="SM00388">
    <property type="entry name" value="HisKA"/>
    <property type="match status" value="1"/>
</dbReference>
<dbReference type="SUPFAM" id="SSF55874">
    <property type="entry name" value="ATPase domain of HSP90 chaperone/DNA topoisomerase II/histidine kinase"/>
    <property type="match status" value="1"/>
</dbReference>
<evidence type="ECO:0000256" key="9">
    <source>
        <dbReference type="ARBA" id="ARBA00022840"/>
    </source>
</evidence>
<sequence length="351" mass="39312">MDYLHQSIYDLLPNNLANLYLKNVNKALITQEVQVFEYEWFFDEKRHHFEARIVVSGESEVLAIIRDITQSKLAQIELQRAKDAAESANHAQSEFLASMSHELRTPLNAIIGYSELLREDAVDFGYTDFIPDLDQIRASGLHLLTIIQDILDISKLESGMMTVCLENFNIATLIKEIEALVQPLFPKNHNQLKVNCTPDVEGMYADRIKVKQVLLNLLSNAAKFTENGLVNLNVIYIGQLDTKISAYLRENLASSVLVNDEHQLQGGVAFEVIDTGIGLTTEQMTKIFEPFERADNSTTRRYEGTGLGLSISKRFCELMGGAITVASEIGEGSTFTAYFPLVMGENTFTGM</sequence>
<organism evidence="15 16">
    <name type="scientific">Limnospira indica PCC 8005</name>
    <dbReference type="NCBI Taxonomy" id="376219"/>
    <lineage>
        <taxon>Bacteria</taxon>
        <taxon>Bacillati</taxon>
        <taxon>Cyanobacteriota</taxon>
        <taxon>Cyanophyceae</taxon>
        <taxon>Oscillatoriophycideae</taxon>
        <taxon>Oscillatoriales</taxon>
        <taxon>Sirenicapillariaceae</taxon>
        <taxon>Limnospira</taxon>
    </lineage>
</organism>
<keyword evidence="11" id="KW-0472">Membrane</keyword>
<dbReference type="Proteomes" id="UP000032946">
    <property type="component" value="Chromosome"/>
</dbReference>
<evidence type="ECO:0000256" key="11">
    <source>
        <dbReference type="ARBA" id="ARBA00023136"/>
    </source>
</evidence>
<dbReference type="Gene3D" id="3.30.565.10">
    <property type="entry name" value="Histidine kinase-like ATPase, C-terminal domain"/>
    <property type="match status" value="1"/>
</dbReference>
<evidence type="ECO:0000313" key="16">
    <source>
        <dbReference type="Proteomes" id="UP000032946"/>
    </source>
</evidence>
<evidence type="ECO:0000256" key="10">
    <source>
        <dbReference type="ARBA" id="ARBA00023012"/>
    </source>
</evidence>
<reference evidence="15 16" key="1">
    <citation type="submission" date="2014-02" db="EMBL/GenBank/DDBJ databases">
        <authorList>
            <person name="Genoscope - CEA"/>
        </authorList>
    </citation>
    <scope>NUCLEOTIDE SEQUENCE [LARGE SCALE GENOMIC DNA]</scope>
    <source>
        <strain evidence="15 16">PCC 8005</strain>
    </source>
</reference>
<dbReference type="PANTHER" id="PTHR43711:SF26">
    <property type="entry name" value="SENSOR HISTIDINE KINASE RCSC"/>
    <property type="match status" value="1"/>
</dbReference>
<evidence type="ECO:0000256" key="3">
    <source>
        <dbReference type="ARBA" id="ARBA00006402"/>
    </source>
</evidence>
<dbReference type="InterPro" id="IPR036890">
    <property type="entry name" value="HATPase_C_sf"/>
</dbReference>
<keyword evidence="16" id="KW-1185">Reference proteome</keyword>
<dbReference type="InterPro" id="IPR003661">
    <property type="entry name" value="HisK_dim/P_dom"/>
</dbReference>
<dbReference type="GO" id="GO:0000155">
    <property type="term" value="F:phosphorelay sensor kinase activity"/>
    <property type="evidence" value="ECO:0007669"/>
    <property type="project" value="InterPro"/>
</dbReference>
<name>A0A9P1KLU1_9CYAN</name>
<dbReference type="Gene3D" id="3.30.450.20">
    <property type="entry name" value="PAS domain"/>
    <property type="match status" value="1"/>
</dbReference>
<dbReference type="RefSeq" id="WP_006668920.1">
    <property type="nucleotide sequence ID" value="NZ_FO818640.1"/>
</dbReference>
<dbReference type="AlphaFoldDB" id="A0A9P1KLU1"/>
<evidence type="ECO:0000256" key="12">
    <source>
        <dbReference type="ARBA" id="ARBA00023306"/>
    </source>
</evidence>
<dbReference type="SUPFAM" id="SSF55785">
    <property type="entry name" value="PYP-like sensor domain (PAS domain)"/>
    <property type="match status" value="1"/>
</dbReference>
<dbReference type="InterPro" id="IPR005467">
    <property type="entry name" value="His_kinase_dom"/>
</dbReference>
<dbReference type="Gene3D" id="1.10.287.130">
    <property type="match status" value="1"/>
</dbReference>
<dbReference type="InterPro" id="IPR003594">
    <property type="entry name" value="HATPase_dom"/>
</dbReference>
<feature type="domain" description="Histidine kinase" evidence="14">
    <location>
        <begin position="98"/>
        <end position="343"/>
    </location>
</feature>
<dbReference type="PRINTS" id="PR00344">
    <property type="entry name" value="BCTRLSENSOR"/>
</dbReference>
<keyword evidence="8 15" id="KW-0418">Kinase</keyword>
<accession>A0A9P1KLU1</accession>
<evidence type="ECO:0000256" key="6">
    <source>
        <dbReference type="ARBA" id="ARBA00022679"/>
    </source>
</evidence>
<dbReference type="PROSITE" id="PS50109">
    <property type="entry name" value="HIS_KIN"/>
    <property type="match status" value="1"/>
</dbReference>
<dbReference type="SUPFAM" id="SSF47384">
    <property type="entry name" value="Homodimeric domain of signal transducing histidine kinase"/>
    <property type="match status" value="1"/>
</dbReference>
<dbReference type="Pfam" id="PF00512">
    <property type="entry name" value="HisKA"/>
    <property type="match status" value="1"/>
</dbReference>
<dbReference type="FunFam" id="1.10.287.130:FF:000038">
    <property type="entry name" value="Sensory transduction histidine kinase"/>
    <property type="match status" value="1"/>
</dbReference>
<dbReference type="CDD" id="cd00082">
    <property type="entry name" value="HisKA"/>
    <property type="match status" value="1"/>
</dbReference>
<dbReference type="InterPro" id="IPR050736">
    <property type="entry name" value="Sensor_HK_Regulatory"/>
</dbReference>
<gene>
    <name evidence="15" type="ORF">ARTHRO_60807</name>
</gene>
<evidence type="ECO:0000256" key="13">
    <source>
        <dbReference type="ARBA" id="ARBA00074306"/>
    </source>
</evidence>
<evidence type="ECO:0000256" key="4">
    <source>
        <dbReference type="ARBA" id="ARBA00012438"/>
    </source>
</evidence>
<evidence type="ECO:0000256" key="5">
    <source>
        <dbReference type="ARBA" id="ARBA00022553"/>
    </source>
</evidence>
<comment type="catalytic activity">
    <reaction evidence="1">
        <text>ATP + protein L-histidine = ADP + protein N-phospho-L-histidine.</text>
        <dbReference type="EC" id="2.7.13.3"/>
    </reaction>
</comment>
<dbReference type="InterPro" id="IPR035965">
    <property type="entry name" value="PAS-like_dom_sf"/>
</dbReference>